<dbReference type="InterPro" id="IPR003615">
    <property type="entry name" value="HNH_nuc"/>
</dbReference>
<sequence length="457" mass="50389">MSCSSREEIIEVVDGLRSYAKRWCELSFDALTAPEWMALLETGELIARQARVAEPELINHLKARCSDTELGGRLHTVIADRLHITPAESTRRIHDAAELGPRWALTGEPLPPVLAATAAARRKAGIGEEHIKVIRTFFKKLPASVAPDIREEAEKQLATLAVELRPDELREDARALYDMIDQDGDAPDDDQQARARKRGITLGRQQTDLMSPVSGYVDPELRAVLEAIEAKLGAPGQCNRDDENPAIDQQPCEEAARHDRRSKAQRFHDALLTAGRALLMSGQLGQHNGLPTSIVVTTTLKELQAAAGCALTGGGTRLPISDVIRLARHANHYLAIFDQGTPLALYHTKRLASPAQRLVLYARARGCSFPGCSVKGYYCEVHHVLPYAQSSDTDISQLTFACGGHHPLAEKGWTTRTTATGDIEWVPPAHLDRGQRRINRYHHPNKILCEQDDAKPD</sequence>
<dbReference type="CDD" id="cd00085">
    <property type="entry name" value="HNHc"/>
    <property type="match status" value="1"/>
</dbReference>
<dbReference type="AlphaFoldDB" id="A0A1A3N4W5"/>
<dbReference type="RefSeq" id="WP_065158142.1">
    <property type="nucleotide sequence ID" value="NZ_LZLQ01000052.1"/>
</dbReference>
<dbReference type="InterPro" id="IPR003870">
    <property type="entry name" value="DUF222"/>
</dbReference>
<protein>
    <recommendedName>
        <fullName evidence="1">DUF222 domain-containing protein</fullName>
    </recommendedName>
</protein>
<keyword evidence="3" id="KW-1185">Reference proteome</keyword>
<dbReference type="Proteomes" id="UP000093629">
    <property type="component" value="Unassembled WGS sequence"/>
</dbReference>
<evidence type="ECO:0000259" key="1">
    <source>
        <dbReference type="Pfam" id="PF02720"/>
    </source>
</evidence>
<dbReference type="OrthoDB" id="4419061at2"/>
<proteinExistence type="predicted"/>
<organism evidence="2 3">
    <name type="scientific">Mycobacterium asiaticum</name>
    <dbReference type="NCBI Taxonomy" id="1790"/>
    <lineage>
        <taxon>Bacteria</taxon>
        <taxon>Bacillati</taxon>
        <taxon>Actinomycetota</taxon>
        <taxon>Actinomycetes</taxon>
        <taxon>Mycobacteriales</taxon>
        <taxon>Mycobacteriaceae</taxon>
        <taxon>Mycobacterium</taxon>
    </lineage>
</organism>
<dbReference type="Pfam" id="PF02720">
    <property type="entry name" value="DUF222"/>
    <property type="match status" value="1"/>
</dbReference>
<comment type="caution">
    <text evidence="2">The sequence shown here is derived from an EMBL/GenBank/DDBJ whole genome shotgun (WGS) entry which is preliminary data.</text>
</comment>
<feature type="domain" description="DUF222" evidence="1">
    <location>
        <begin position="39"/>
        <end position="363"/>
    </location>
</feature>
<accession>A0A1A3N4W5</accession>
<evidence type="ECO:0000313" key="3">
    <source>
        <dbReference type="Proteomes" id="UP000093629"/>
    </source>
</evidence>
<dbReference type="EMBL" id="LZLQ01000052">
    <property type="protein sequence ID" value="OBK17183.1"/>
    <property type="molecule type" value="Genomic_DNA"/>
</dbReference>
<name>A0A1A3N4W5_MYCAS</name>
<evidence type="ECO:0000313" key="2">
    <source>
        <dbReference type="EMBL" id="OBK17183.1"/>
    </source>
</evidence>
<reference evidence="2 3" key="1">
    <citation type="submission" date="2016-06" db="EMBL/GenBank/DDBJ databases">
        <authorList>
            <person name="Kjaerup R.B."/>
            <person name="Dalgaard T.S."/>
            <person name="Juul-Madsen H.R."/>
        </authorList>
    </citation>
    <scope>NUCLEOTIDE SEQUENCE [LARGE SCALE GENOMIC DNA]</scope>
    <source>
        <strain evidence="2 3">1245139.5</strain>
    </source>
</reference>
<gene>
    <name evidence="2" type="ORF">A5636_23315</name>
</gene>